<gene>
    <name evidence="3" type="ORF">EV190_12950</name>
</gene>
<feature type="transmembrane region" description="Helical" evidence="2">
    <location>
        <begin position="12"/>
        <end position="28"/>
    </location>
</feature>
<evidence type="ECO:0000256" key="2">
    <source>
        <dbReference type="SAM" id="Phobius"/>
    </source>
</evidence>
<comment type="caution">
    <text evidence="3">The sequence shown here is derived from an EMBL/GenBank/DDBJ whole genome shotgun (WGS) entry which is preliminary data.</text>
</comment>
<dbReference type="OrthoDB" id="3829203at2"/>
<protein>
    <recommendedName>
        <fullName evidence="5">Cellulose synthase</fullName>
    </recommendedName>
</protein>
<accession>A0A4V3D6Y7</accession>
<feature type="compositionally biased region" description="Low complexity" evidence="1">
    <location>
        <begin position="102"/>
        <end position="130"/>
    </location>
</feature>
<evidence type="ECO:0008006" key="5">
    <source>
        <dbReference type="Google" id="ProtNLM"/>
    </source>
</evidence>
<keyword evidence="2" id="KW-0472">Membrane</keyword>
<keyword evidence="2" id="KW-0812">Transmembrane</keyword>
<keyword evidence="2" id="KW-1133">Transmembrane helix</keyword>
<evidence type="ECO:0000313" key="3">
    <source>
        <dbReference type="EMBL" id="TDQ45767.1"/>
    </source>
</evidence>
<sequence length="153" mass="15446">MPTQIPFEGPMLGAALTVVGLVISWVVWRRRGAASGLRAVAWSLLPLAAGLVGLMSILVGLVGDLVRFFANLVFSPIAWAGVAVASLAVVLWVTGGLVRSRGAGAKTPSAPKAAPAGKAATAPGVAAPAPKSAPAGDDDFDDIEALLRKRGIS</sequence>
<dbReference type="EMBL" id="SNYN01000029">
    <property type="protein sequence ID" value="TDQ45767.1"/>
    <property type="molecule type" value="Genomic_DNA"/>
</dbReference>
<reference evidence="3 4" key="1">
    <citation type="submission" date="2019-03" db="EMBL/GenBank/DDBJ databases">
        <title>Genomic Encyclopedia of Type Strains, Phase IV (KMG-IV): sequencing the most valuable type-strain genomes for metagenomic binning, comparative biology and taxonomic classification.</title>
        <authorList>
            <person name="Goeker M."/>
        </authorList>
    </citation>
    <scope>NUCLEOTIDE SEQUENCE [LARGE SCALE GENOMIC DNA]</scope>
    <source>
        <strain evidence="3 4">DSM 46770</strain>
    </source>
</reference>
<proteinExistence type="predicted"/>
<feature type="region of interest" description="Disordered" evidence="1">
    <location>
        <begin position="101"/>
        <end position="139"/>
    </location>
</feature>
<dbReference type="RefSeq" id="WP_133743413.1">
    <property type="nucleotide sequence ID" value="NZ_SNYN01000029.1"/>
</dbReference>
<evidence type="ECO:0000256" key="1">
    <source>
        <dbReference type="SAM" id="MobiDB-lite"/>
    </source>
</evidence>
<dbReference type="AlphaFoldDB" id="A0A4V3D6Y7"/>
<organism evidence="3 4">
    <name type="scientific">Actinorugispora endophytica</name>
    <dbReference type="NCBI Taxonomy" id="1605990"/>
    <lineage>
        <taxon>Bacteria</taxon>
        <taxon>Bacillati</taxon>
        <taxon>Actinomycetota</taxon>
        <taxon>Actinomycetes</taxon>
        <taxon>Streptosporangiales</taxon>
        <taxon>Nocardiopsidaceae</taxon>
        <taxon>Actinorugispora</taxon>
    </lineage>
</organism>
<feature type="transmembrane region" description="Helical" evidence="2">
    <location>
        <begin position="68"/>
        <end position="93"/>
    </location>
</feature>
<keyword evidence="4" id="KW-1185">Reference proteome</keyword>
<evidence type="ECO:0000313" key="4">
    <source>
        <dbReference type="Proteomes" id="UP000295281"/>
    </source>
</evidence>
<name>A0A4V3D6Y7_9ACTN</name>
<dbReference type="Proteomes" id="UP000295281">
    <property type="component" value="Unassembled WGS sequence"/>
</dbReference>
<feature type="transmembrane region" description="Helical" evidence="2">
    <location>
        <begin position="40"/>
        <end position="62"/>
    </location>
</feature>